<comment type="caution">
    <text evidence="1">The sequence shown here is derived from an EMBL/GenBank/DDBJ whole genome shotgun (WGS) entry which is preliminary data.</text>
</comment>
<organism evidence="1 2">
    <name type="scientific">Gymnopilus dilepis</name>
    <dbReference type="NCBI Taxonomy" id="231916"/>
    <lineage>
        <taxon>Eukaryota</taxon>
        <taxon>Fungi</taxon>
        <taxon>Dikarya</taxon>
        <taxon>Basidiomycota</taxon>
        <taxon>Agaricomycotina</taxon>
        <taxon>Agaricomycetes</taxon>
        <taxon>Agaricomycetidae</taxon>
        <taxon>Agaricales</taxon>
        <taxon>Agaricineae</taxon>
        <taxon>Hymenogastraceae</taxon>
        <taxon>Gymnopilus</taxon>
    </lineage>
</organism>
<gene>
    <name evidence="1" type="ORF">CVT26_014536</name>
</gene>
<proteinExistence type="predicted"/>
<dbReference type="Proteomes" id="UP000284706">
    <property type="component" value="Unassembled WGS sequence"/>
</dbReference>
<dbReference type="AlphaFoldDB" id="A0A409W399"/>
<dbReference type="EMBL" id="NHYE01005431">
    <property type="protein sequence ID" value="PPQ72962.1"/>
    <property type="molecule type" value="Genomic_DNA"/>
</dbReference>
<dbReference type="InParanoid" id="A0A409W399"/>
<sequence length="102" mass="11360">MSRCNDALPAQTNNSARVDWNRALIAVFVEQVVMIHEVSRADLEQTVDLNFDEMTRVDMHGIKSSLRSLSSHGLAADKAIFWAYLSGCTKHPSSCPTLEYSC</sequence>
<reference evidence="1 2" key="1">
    <citation type="journal article" date="2018" name="Evol. Lett.">
        <title>Horizontal gene cluster transfer increased hallucinogenic mushroom diversity.</title>
        <authorList>
            <person name="Reynolds H.T."/>
            <person name="Vijayakumar V."/>
            <person name="Gluck-Thaler E."/>
            <person name="Korotkin H.B."/>
            <person name="Matheny P.B."/>
            <person name="Slot J.C."/>
        </authorList>
    </citation>
    <scope>NUCLEOTIDE SEQUENCE [LARGE SCALE GENOMIC DNA]</scope>
    <source>
        <strain evidence="1 2">SRW20</strain>
    </source>
</reference>
<protein>
    <submittedName>
        <fullName evidence="1">Uncharacterized protein</fullName>
    </submittedName>
</protein>
<evidence type="ECO:0000313" key="1">
    <source>
        <dbReference type="EMBL" id="PPQ72962.1"/>
    </source>
</evidence>
<evidence type="ECO:0000313" key="2">
    <source>
        <dbReference type="Proteomes" id="UP000284706"/>
    </source>
</evidence>
<accession>A0A409W399</accession>
<keyword evidence="2" id="KW-1185">Reference proteome</keyword>
<name>A0A409W399_9AGAR</name>